<dbReference type="Pfam" id="PF03078">
    <property type="entry name" value="ATHILA"/>
    <property type="match status" value="1"/>
</dbReference>
<evidence type="ECO:0000313" key="3">
    <source>
        <dbReference type="EMBL" id="KAH1074750.1"/>
    </source>
</evidence>
<protein>
    <recommendedName>
        <fullName evidence="2">Arabidopsis retrotransposon Orf1 C-terminal domain-containing protein</fullName>
    </recommendedName>
</protein>
<reference evidence="3 4" key="1">
    <citation type="journal article" date="2021" name="Plant Biotechnol. J.">
        <title>Multi-omics assisted identification of the key and species-specific regulatory components of drought-tolerant mechanisms in Gossypium stocksii.</title>
        <authorList>
            <person name="Yu D."/>
            <person name="Ke L."/>
            <person name="Zhang D."/>
            <person name="Wu Y."/>
            <person name="Sun Y."/>
            <person name="Mei J."/>
            <person name="Sun J."/>
            <person name="Sun Y."/>
        </authorList>
    </citation>
    <scope>NUCLEOTIDE SEQUENCE [LARGE SCALE GENOMIC DNA]</scope>
    <source>
        <strain evidence="4">cv. E1</strain>
        <tissue evidence="3">Leaf</tissue>
    </source>
</reference>
<comment type="caution">
    <text evidence="3">The sequence shown here is derived from an EMBL/GenBank/DDBJ whole genome shotgun (WGS) entry which is preliminary data.</text>
</comment>
<accession>A0A9D3V9R6</accession>
<dbReference type="Proteomes" id="UP000828251">
    <property type="component" value="Unassembled WGS sequence"/>
</dbReference>
<dbReference type="OrthoDB" id="1685790at2759"/>
<evidence type="ECO:0000259" key="2">
    <source>
        <dbReference type="Pfam" id="PF03078"/>
    </source>
</evidence>
<gene>
    <name evidence="3" type="ORF">J1N35_027078</name>
</gene>
<dbReference type="AlphaFoldDB" id="A0A9D3V9R6"/>
<dbReference type="InterPro" id="IPR004312">
    <property type="entry name" value="ATHILA_Orf1_C"/>
</dbReference>
<evidence type="ECO:0000313" key="4">
    <source>
        <dbReference type="Proteomes" id="UP000828251"/>
    </source>
</evidence>
<sequence length="267" mass="30662">MEPTLKFCSTFYLQYAMTSHDKPSAIIFRLGSLVRHISLPEFGATLSLYTEEFMSTENFFRLHQQIYYFPSYCWTNLTASTTPYNASRSKVTSLSPALQYLHALLAHTLTSRRESTSVVSTTDAYCLWSMATGHIFDLAYFIALAFRHQTDRHRKCPICLGPYVTRLARHFGLLNTPEQSSTLTLVSQMSPQGISTMIHMRMIERLRGVDPPQYRLLHSDSQNDPKDFTDDIPLHHDDPPHPPSSSHRPVSFASILTDLFERFTRFE</sequence>
<name>A0A9D3V9R6_9ROSI</name>
<feature type="region of interest" description="Disordered" evidence="1">
    <location>
        <begin position="227"/>
        <end position="249"/>
    </location>
</feature>
<dbReference type="EMBL" id="JAIQCV010000008">
    <property type="protein sequence ID" value="KAH1074750.1"/>
    <property type="molecule type" value="Genomic_DNA"/>
</dbReference>
<keyword evidence="4" id="KW-1185">Reference proteome</keyword>
<proteinExistence type="predicted"/>
<organism evidence="3 4">
    <name type="scientific">Gossypium stocksii</name>
    <dbReference type="NCBI Taxonomy" id="47602"/>
    <lineage>
        <taxon>Eukaryota</taxon>
        <taxon>Viridiplantae</taxon>
        <taxon>Streptophyta</taxon>
        <taxon>Embryophyta</taxon>
        <taxon>Tracheophyta</taxon>
        <taxon>Spermatophyta</taxon>
        <taxon>Magnoliopsida</taxon>
        <taxon>eudicotyledons</taxon>
        <taxon>Gunneridae</taxon>
        <taxon>Pentapetalae</taxon>
        <taxon>rosids</taxon>
        <taxon>malvids</taxon>
        <taxon>Malvales</taxon>
        <taxon>Malvaceae</taxon>
        <taxon>Malvoideae</taxon>
        <taxon>Gossypium</taxon>
    </lineage>
</organism>
<evidence type="ECO:0000256" key="1">
    <source>
        <dbReference type="SAM" id="MobiDB-lite"/>
    </source>
</evidence>
<feature type="domain" description="Arabidopsis retrotransposon Orf1 C-terminal" evidence="2">
    <location>
        <begin position="74"/>
        <end position="124"/>
    </location>
</feature>
<feature type="compositionally biased region" description="Basic and acidic residues" evidence="1">
    <location>
        <begin position="227"/>
        <end position="240"/>
    </location>
</feature>